<feature type="region of interest" description="Disordered" evidence="1">
    <location>
        <begin position="35"/>
        <end position="81"/>
    </location>
</feature>
<evidence type="ECO:0000313" key="2">
    <source>
        <dbReference type="EMBL" id="CBY09624.1"/>
    </source>
</evidence>
<gene>
    <name evidence="2" type="ORF">GSOID_T00008754001</name>
    <name evidence="3" type="ORF">GSOID_T00014505001</name>
    <name evidence="4" type="ORF">GSOID_T00016841001</name>
</gene>
<accession>E4XEX8</accession>
<organism evidence="2">
    <name type="scientific">Oikopleura dioica</name>
    <name type="common">Tunicate</name>
    <dbReference type="NCBI Taxonomy" id="34765"/>
    <lineage>
        <taxon>Eukaryota</taxon>
        <taxon>Metazoa</taxon>
        <taxon>Chordata</taxon>
        <taxon>Tunicata</taxon>
        <taxon>Appendicularia</taxon>
        <taxon>Copelata</taxon>
        <taxon>Oikopleuridae</taxon>
        <taxon>Oikopleura</taxon>
    </lineage>
</organism>
<evidence type="ECO:0000313" key="5">
    <source>
        <dbReference type="Proteomes" id="UP000001307"/>
    </source>
</evidence>
<dbReference type="EMBL" id="FN653069">
    <property type="protein sequence ID" value="CBY10885.1"/>
    <property type="molecule type" value="Genomic_DNA"/>
</dbReference>
<evidence type="ECO:0000256" key="1">
    <source>
        <dbReference type="SAM" id="MobiDB-lite"/>
    </source>
</evidence>
<evidence type="ECO:0000313" key="4">
    <source>
        <dbReference type="EMBL" id="CBY11667.1"/>
    </source>
</evidence>
<dbReference type="Proteomes" id="UP000001307">
    <property type="component" value="Unassembled WGS sequence"/>
</dbReference>
<name>E4XEX8_OIKDI</name>
<proteinExistence type="predicted"/>
<keyword evidence="5" id="KW-1185">Reference proteome</keyword>
<feature type="region of interest" description="Disordered" evidence="1">
    <location>
        <begin position="1"/>
        <end position="21"/>
    </location>
</feature>
<protein>
    <submittedName>
        <fullName evidence="2">Uncharacterized protein</fullName>
    </submittedName>
</protein>
<reference evidence="2 5" key="1">
    <citation type="journal article" date="2010" name="Science">
        <title>Plasticity of animal genome architecture unmasked by rapid evolution of a pelagic tunicate.</title>
        <authorList>
            <person name="Denoeud F."/>
            <person name="Henriet S."/>
            <person name="Mungpakdee S."/>
            <person name="Aury J.M."/>
            <person name="Da Silva C."/>
            <person name="Brinkmann H."/>
            <person name="Mikhaleva J."/>
            <person name="Olsen L.C."/>
            <person name="Jubin C."/>
            <person name="Canestro C."/>
            <person name="Bouquet J.M."/>
            <person name="Danks G."/>
            <person name="Poulain J."/>
            <person name="Campsteijn C."/>
            <person name="Adamski M."/>
            <person name="Cross I."/>
            <person name="Yadetie F."/>
            <person name="Muffato M."/>
            <person name="Louis A."/>
            <person name="Butcher S."/>
            <person name="Tsagkogeorga G."/>
            <person name="Konrad A."/>
            <person name="Singh S."/>
            <person name="Jensen M.F."/>
            <person name="Cong E.H."/>
            <person name="Eikeseth-Otteraa H."/>
            <person name="Noel B."/>
            <person name="Anthouard V."/>
            <person name="Porcel B.M."/>
            <person name="Kachouri-Lafond R."/>
            <person name="Nishino A."/>
            <person name="Ugolini M."/>
            <person name="Chourrout P."/>
            <person name="Nishida H."/>
            <person name="Aasland R."/>
            <person name="Huzurbazar S."/>
            <person name="Westhof E."/>
            <person name="Delsuc F."/>
            <person name="Lehrach H."/>
            <person name="Reinhardt R."/>
            <person name="Weissenbach J."/>
            <person name="Roy S.W."/>
            <person name="Artiguenave F."/>
            <person name="Postlethwait J.H."/>
            <person name="Manak J.R."/>
            <person name="Thompson E.M."/>
            <person name="Jaillon O."/>
            <person name="Du Pasquier L."/>
            <person name="Boudinot P."/>
            <person name="Liberles D.A."/>
            <person name="Volff J.N."/>
            <person name="Philippe H."/>
            <person name="Lenhard B."/>
            <person name="Roest Crollius H."/>
            <person name="Wincker P."/>
            <person name="Chourrout D."/>
        </authorList>
    </citation>
    <scope>NUCLEOTIDE SEQUENCE [LARGE SCALE GENOMIC DNA]</scope>
</reference>
<dbReference type="EMBL" id="FN653043">
    <property type="protein sequence ID" value="CBY09624.1"/>
    <property type="molecule type" value="Genomic_DNA"/>
</dbReference>
<dbReference type="AlphaFoldDB" id="E4XEX8"/>
<evidence type="ECO:0000313" key="3">
    <source>
        <dbReference type="EMBL" id="CBY10885.1"/>
    </source>
</evidence>
<sequence length="81" mass="9615">MDRTTKKEHKKNDVFSTEYRHQKRRIYSLLIREIPTKSYTKQASLENVDEDNRRRKEEADDGKTPTETRKRTSSKAQEGDG</sequence>
<feature type="compositionally biased region" description="Basic and acidic residues" evidence="1">
    <location>
        <begin position="1"/>
        <end position="13"/>
    </location>
</feature>
<feature type="compositionally biased region" description="Basic and acidic residues" evidence="1">
    <location>
        <begin position="50"/>
        <end position="70"/>
    </location>
</feature>
<dbReference type="EMBL" id="FN653090">
    <property type="protein sequence ID" value="CBY11667.1"/>
    <property type="molecule type" value="Genomic_DNA"/>
</dbReference>